<feature type="transmembrane region" description="Helical" evidence="14">
    <location>
        <begin position="136"/>
        <end position="160"/>
    </location>
</feature>
<evidence type="ECO:0000256" key="14">
    <source>
        <dbReference type="PIRNR" id="PIRNR028810"/>
    </source>
</evidence>
<gene>
    <name evidence="15" type="ORF">V5N11_019688</name>
</gene>
<comment type="pathway">
    <text evidence="2">Protein modification; protein glycosylation.</text>
</comment>
<comment type="function">
    <text evidence="12">Dol-P-Glc:Glc(2)Man(9)GlcNAc(2)-PP-Dol alpha-1,2-glucosyltransferase that operates in the biosynthetic pathway of dolichol-linked oligosaccharides, the glycan precursors employed in protein asparagine (N)-glycosylation. The assembly of dolichol-linked oligosaccharides begins on the cytosolic side of the endoplasmic reticulum membrane and finishes in its lumen. The sequential addition of sugars to dolichol pyrophosphate produces dolichol-linked oligosaccharides containing fourteen sugars, including two GlcNAcs, nine mannoses and three glucoses. Once assembled, the oligosaccharide is transferred from the lipid to nascent proteins by oligosaccharyltransferases. In the lumen of the endoplasmic reticulum, adds the third and last glucose residue from dolichyl phosphate glucose (Dol-P-Glc) onto the lipid-linked oligosaccharide intermediate Glc(2)Man(9)GlcNAc(2)-PP-Dol to produce Glc(3)Man(9)GlcNAc(2)-PP-Dol.</text>
</comment>
<evidence type="ECO:0000256" key="3">
    <source>
        <dbReference type="ARBA" id="ARBA00010600"/>
    </source>
</evidence>
<feature type="transmembrane region" description="Helical" evidence="14">
    <location>
        <begin position="7"/>
        <end position="25"/>
    </location>
</feature>
<evidence type="ECO:0000256" key="5">
    <source>
        <dbReference type="ARBA" id="ARBA00018512"/>
    </source>
</evidence>
<keyword evidence="16" id="KW-1185">Reference proteome</keyword>
<dbReference type="InterPro" id="IPR016900">
    <property type="entry name" value="Alg10"/>
</dbReference>
<feature type="transmembrane region" description="Helical" evidence="14">
    <location>
        <begin position="59"/>
        <end position="78"/>
    </location>
</feature>
<comment type="catalytic activity">
    <reaction evidence="13">
        <text>an alpha-D-Glc-(1-&gt;3)-alpha-D-Glc-(1-&gt;3)-alpha-D-Man-(1-&gt;2)-alpha-D-Man-(1-&gt;2)-alpha-D-Man-(1-&gt;3)-[alpha-D-Man-(1-&gt;2)-alpha-D-Man-(1-&gt;3)-[alpha-D-Man-(1-&gt;2)-alpha-D-Man-(1-&gt;6)]-alpha-D-Man-(1-&gt;6)]-beta-D-Man-(1-&gt;4)-beta-D-GlcNAc-(1-&gt;4)-alpha-D-GlcNAc-diphospho-di-trans,poly-cis-dolichol + a di-trans,poly-cis-dolichyl beta-D-glucosyl phosphate = a alpha-D-Glc-(1-&gt;2)-alpha-D-Glc-(1-&gt;3)-alpha-D-Glc-(1-&gt;3)-alpha-D-Man-(1-&gt;2)-alpha-D-Man-(1-&gt;2)-alpha-D-Man-(1-&gt;3)-[alpha-D-Man-(1-&gt;2)-alpha-D-Man-(1-&gt;3)-[alpha-D-Man-(1-&gt;2)-alpha-D-Man-(1-&gt;6)]-alpha-D-Man-(1-&gt;6)]-beta-D-Man-(1-&gt;4)-beta-D-GlcNAc-(1-&gt;4)-alpha-D-GlcNAc-diphospho-di-trans,poly-cis-dolichol + a di-trans,poly-cis-dolichyl phosphate + H(+)</text>
        <dbReference type="Rhea" id="RHEA:29543"/>
        <dbReference type="Rhea" id="RHEA-COMP:19498"/>
        <dbReference type="Rhea" id="RHEA-COMP:19502"/>
        <dbReference type="Rhea" id="RHEA-COMP:19512"/>
        <dbReference type="Rhea" id="RHEA-COMP:19522"/>
        <dbReference type="ChEBI" id="CHEBI:15378"/>
        <dbReference type="ChEBI" id="CHEBI:57525"/>
        <dbReference type="ChEBI" id="CHEBI:57683"/>
        <dbReference type="ChEBI" id="CHEBI:132522"/>
        <dbReference type="ChEBI" id="CHEBI:132523"/>
        <dbReference type="EC" id="2.4.1.256"/>
    </reaction>
    <physiologicalReaction direction="left-to-right" evidence="13">
        <dbReference type="Rhea" id="RHEA:29544"/>
    </physiologicalReaction>
</comment>
<proteinExistence type="inferred from homology"/>
<dbReference type="PIRSF" id="PIRSF028810">
    <property type="entry name" value="Alpha1_2_glucosyltferase_Alg10"/>
    <property type="match status" value="1"/>
</dbReference>
<evidence type="ECO:0000313" key="16">
    <source>
        <dbReference type="Proteomes" id="UP001558713"/>
    </source>
</evidence>
<feature type="transmembrane region" description="Helical" evidence="14">
    <location>
        <begin position="359"/>
        <end position="384"/>
    </location>
</feature>
<dbReference type="EC" id="2.4.1.256" evidence="4 14"/>
<dbReference type="GO" id="GO:0005789">
    <property type="term" value="C:endoplasmic reticulum membrane"/>
    <property type="evidence" value="ECO:0007669"/>
    <property type="project" value="UniProtKB-SubCell"/>
</dbReference>
<keyword evidence="10 14" id="KW-1133">Transmembrane helix</keyword>
<evidence type="ECO:0000256" key="1">
    <source>
        <dbReference type="ARBA" id="ARBA00004477"/>
    </source>
</evidence>
<comment type="subcellular location">
    <subcellularLocation>
        <location evidence="1">Endoplasmic reticulum membrane</location>
        <topology evidence="1">Multi-pass membrane protein</topology>
    </subcellularLocation>
</comment>
<evidence type="ECO:0000256" key="10">
    <source>
        <dbReference type="ARBA" id="ARBA00022989"/>
    </source>
</evidence>
<sequence length="512" mass="58739">MGKLGVAAIMSLWVIPISIMVNHIVPEPYMDEIFHVPQAQQYCNGNFKSWDPMITTPPGLYYLSLAHVASLFPGMLLMNNTTQSFSEACSTSILRSTNAIFAVICGVLVYEIIRFLEPNLSDRMATFMALVMSLYPLHWFFTFLYYTDVASLTAVLAMYLACLKKRYTLSALFGTVAIFIRQTNVVWMLFVVCSGVIDSTIDSVKSSDKNEKQRVNQELHQTSDKKGETLRSNLRKRKSDNSSDARSRLNISKMISSTEDTSGLIYDIYAVISTSWNMKWSLVVKFSPFAVVVLAFGIFILWNGGIVLGAKEDHVVSPHFAQIMYFSLVSALFSAPLHFSADQLRNQFQKLHRNWPLSLLLTLVALITGFASVHFFSLAHPYLLADNRHYPFYLWRKIINVHWSMKYMLVPVYVYSWFSILTLLAKTQRKIWVLVYFLATCGVLVPTPLIEFRYYTIPFYLFMLHSCVRSSGFATWLLIGTIFVCTNVFTMAMFLFRPFKWSHEDGVQRFIW</sequence>
<dbReference type="PANTHER" id="PTHR12989:SF10">
    <property type="entry name" value="DOL-P-GLC:GLC(2)MAN(9)GLCNAC(2)-PP-DOL ALPHA-1,2-GLUCOSYLTRANSFERASE-RELATED"/>
    <property type="match status" value="1"/>
</dbReference>
<feature type="transmembrane region" description="Helical" evidence="14">
    <location>
        <begin position="473"/>
        <end position="496"/>
    </location>
</feature>
<feature type="transmembrane region" description="Helical" evidence="14">
    <location>
        <begin position="431"/>
        <end position="452"/>
    </location>
</feature>
<evidence type="ECO:0000313" key="15">
    <source>
        <dbReference type="EMBL" id="KAL1195662.1"/>
    </source>
</evidence>
<evidence type="ECO:0000256" key="9">
    <source>
        <dbReference type="ARBA" id="ARBA00022824"/>
    </source>
</evidence>
<dbReference type="AlphaFoldDB" id="A0ABD0ZLX8"/>
<reference evidence="15 16" key="1">
    <citation type="submission" date="2024-04" db="EMBL/GenBank/DDBJ databases">
        <title>Genome assembly C_amara_ONT_v2.</title>
        <authorList>
            <person name="Yant L."/>
            <person name="Moore C."/>
            <person name="Slenker M."/>
        </authorList>
    </citation>
    <scope>NUCLEOTIDE SEQUENCE [LARGE SCALE GENOMIC DNA]</scope>
    <source>
        <tissue evidence="15">Leaf</tissue>
    </source>
</reference>
<dbReference type="PANTHER" id="PTHR12989">
    <property type="entry name" value="ALPHA-1,2-GLUCOSYLTRANSFERASE ALG10"/>
    <property type="match status" value="1"/>
</dbReference>
<evidence type="ECO:0000256" key="12">
    <source>
        <dbReference type="ARBA" id="ARBA00044727"/>
    </source>
</evidence>
<comment type="similarity">
    <text evidence="3 14">Belongs to the ALG10 glucosyltransferase family.</text>
</comment>
<comment type="caution">
    <text evidence="14">Lacks conserved residue(s) required for the propagation of feature annotation.</text>
</comment>
<dbReference type="GO" id="GO:0006488">
    <property type="term" value="P:dolichol-linked oligosaccharide biosynthetic process"/>
    <property type="evidence" value="ECO:0007669"/>
    <property type="project" value="UniProtKB-UniRule"/>
</dbReference>
<evidence type="ECO:0000256" key="4">
    <source>
        <dbReference type="ARBA" id="ARBA00011967"/>
    </source>
</evidence>
<keyword evidence="9" id="KW-0256">Endoplasmic reticulum</keyword>
<evidence type="ECO:0000256" key="2">
    <source>
        <dbReference type="ARBA" id="ARBA00004922"/>
    </source>
</evidence>
<evidence type="ECO:0000256" key="7">
    <source>
        <dbReference type="ARBA" id="ARBA00022679"/>
    </source>
</evidence>
<feature type="transmembrane region" description="Helical" evidence="14">
    <location>
        <begin position="320"/>
        <end position="339"/>
    </location>
</feature>
<comment type="caution">
    <text evidence="15">The sequence shown here is derived from an EMBL/GenBank/DDBJ whole genome shotgun (WGS) entry which is preliminary data.</text>
</comment>
<feature type="transmembrane region" description="Helical" evidence="14">
    <location>
        <begin position="405"/>
        <end position="425"/>
    </location>
</feature>
<keyword evidence="6 14" id="KW-0328">Glycosyltransferase</keyword>
<organism evidence="15 16">
    <name type="scientific">Cardamine amara subsp. amara</name>
    <dbReference type="NCBI Taxonomy" id="228776"/>
    <lineage>
        <taxon>Eukaryota</taxon>
        <taxon>Viridiplantae</taxon>
        <taxon>Streptophyta</taxon>
        <taxon>Embryophyta</taxon>
        <taxon>Tracheophyta</taxon>
        <taxon>Spermatophyta</taxon>
        <taxon>Magnoliopsida</taxon>
        <taxon>eudicotyledons</taxon>
        <taxon>Gunneridae</taxon>
        <taxon>Pentapetalae</taxon>
        <taxon>rosids</taxon>
        <taxon>malvids</taxon>
        <taxon>Brassicales</taxon>
        <taxon>Brassicaceae</taxon>
        <taxon>Cardamineae</taxon>
        <taxon>Cardamine</taxon>
    </lineage>
</organism>
<keyword evidence="8 14" id="KW-0812">Transmembrane</keyword>
<feature type="transmembrane region" description="Helical" evidence="14">
    <location>
        <begin position="286"/>
        <end position="308"/>
    </location>
</feature>
<dbReference type="EMBL" id="JBANAX010000722">
    <property type="protein sequence ID" value="KAL1195662.1"/>
    <property type="molecule type" value="Genomic_DNA"/>
</dbReference>
<accession>A0ABD0ZLX8</accession>
<evidence type="ECO:0000256" key="6">
    <source>
        <dbReference type="ARBA" id="ARBA00022676"/>
    </source>
</evidence>
<keyword evidence="7" id="KW-0808">Transferase</keyword>
<evidence type="ECO:0000256" key="13">
    <source>
        <dbReference type="ARBA" id="ARBA00048064"/>
    </source>
</evidence>
<keyword evidence="11 14" id="KW-0472">Membrane</keyword>
<feature type="transmembrane region" description="Helical" evidence="14">
    <location>
        <begin position="99"/>
        <end position="116"/>
    </location>
</feature>
<name>A0ABD0ZLX8_CARAN</name>
<dbReference type="Pfam" id="PF04922">
    <property type="entry name" value="DIE2_ALG10"/>
    <property type="match status" value="1"/>
</dbReference>
<evidence type="ECO:0000256" key="8">
    <source>
        <dbReference type="ARBA" id="ARBA00022692"/>
    </source>
</evidence>
<protein>
    <recommendedName>
        <fullName evidence="5 14">Dol-P-Glc:Glc(2)Man(9)GlcNAc(2)-PP-Dol alpha-1,2-glucosyltransferase</fullName>
        <ecNumber evidence="4 14">2.4.1.256</ecNumber>
    </recommendedName>
</protein>
<dbReference type="Proteomes" id="UP001558713">
    <property type="component" value="Unassembled WGS sequence"/>
</dbReference>
<dbReference type="GO" id="GO:0106073">
    <property type="term" value="F:dolichyl pyrophosphate Glc2Man9GlcNAc2 alpha-1,2-glucosyltransferase activity"/>
    <property type="evidence" value="ECO:0007669"/>
    <property type="project" value="UniProtKB-UniRule"/>
</dbReference>
<evidence type="ECO:0000256" key="11">
    <source>
        <dbReference type="ARBA" id="ARBA00023136"/>
    </source>
</evidence>